<dbReference type="PANTHER" id="PTHR23507:SF40">
    <property type="entry name" value="TETRACYCLINE-EFFLUX TRANSPORTER"/>
    <property type="match status" value="1"/>
</dbReference>
<comment type="caution">
    <text evidence="7">The sequence shown here is derived from an EMBL/GenBank/DDBJ whole genome shotgun (WGS) entry which is preliminary data.</text>
</comment>
<feature type="transmembrane region" description="Helical" evidence="6">
    <location>
        <begin position="87"/>
        <end position="106"/>
    </location>
</feature>
<name>A0A8T9BRN6_9HELO</name>
<dbReference type="PANTHER" id="PTHR23507">
    <property type="entry name" value="ZGC:174356"/>
    <property type="match status" value="1"/>
</dbReference>
<keyword evidence="8" id="KW-1185">Reference proteome</keyword>
<evidence type="ECO:0000256" key="6">
    <source>
        <dbReference type="SAM" id="Phobius"/>
    </source>
</evidence>
<evidence type="ECO:0000256" key="5">
    <source>
        <dbReference type="SAM" id="MobiDB-lite"/>
    </source>
</evidence>
<feature type="transmembrane region" description="Helical" evidence="6">
    <location>
        <begin position="215"/>
        <end position="242"/>
    </location>
</feature>
<evidence type="ECO:0000256" key="2">
    <source>
        <dbReference type="ARBA" id="ARBA00022692"/>
    </source>
</evidence>
<keyword evidence="4 6" id="KW-0472">Membrane</keyword>
<evidence type="ECO:0000256" key="1">
    <source>
        <dbReference type="ARBA" id="ARBA00004141"/>
    </source>
</evidence>
<feature type="transmembrane region" description="Helical" evidence="6">
    <location>
        <begin position="254"/>
        <end position="277"/>
    </location>
</feature>
<feature type="transmembrane region" description="Helical" evidence="6">
    <location>
        <begin position="188"/>
        <end position="209"/>
    </location>
</feature>
<protein>
    <submittedName>
        <fullName evidence="7">Putative membrane protein</fullName>
    </submittedName>
</protein>
<keyword evidence="2 6" id="KW-0812">Transmembrane</keyword>
<evidence type="ECO:0000313" key="8">
    <source>
        <dbReference type="Proteomes" id="UP000469558"/>
    </source>
</evidence>
<dbReference type="InterPro" id="IPR036259">
    <property type="entry name" value="MFS_trans_sf"/>
</dbReference>
<dbReference type="Proteomes" id="UP000469558">
    <property type="component" value="Unassembled WGS sequence"/>
</dbReference>
<evidence type="ECO:0000256" key="4">
    <source>
        <dbReference type="ARBA" id="ARBA00023136"/>
    </source>
</evidence>
<gene>
    <name evidence="7" type="primary">YJL163C</name>
    <name evidence="7" type="ORF">LSUE1_G010120</name>
</gene>
<dbReference type="GO" id="GO:0022857">
    <property type="term" value="F:transmembrane transporter activity"/>
    <property type="evidence" value="ECO:0007669"/>
    <property type="project" value="InterPro"/>
</dbReference>
<proteinExistence type="predicted"/>
<dbReference type="Gene3D" id="1.20.1250.20">
    <property type="entry name" value="MFS general substrate transporter like domains"/>
    <property type="match status" value="1"/>
</dbReference>
<dbReference type="OrthoDB" id="3026777at2759"/>
<evidence type="ECO:0000256" key="3">
    <source>
        <dbReference type="ARBA" id="ARBA00022989"/>
    </source>
</evidence>
<comment type="subcellular location">
    <subcellularLocation>
        <location evidence="1">Membrane</location>
        <topology evidence="1">Multi-pass membrane protein</topology>
    </subcellularLocation>
</comment>
<feature type="compositionally biased region" description="Low complexity" evidence="5">
    <location>
        <begin position="54"/>
        <end position="64"/>
    </location>
</feature>
<evidence type="ECO:0000313" key="7">
    <source>
        <dbReference type="EMBL" id="TVY55338.1"/>
    </source>
</evidence>
<dbReference type="Pfam" id="PF07690">
    <property type="entry name" value="MFS_1"/>
    <property type="match status" value="1"/>
</dbReference>
<sequence length="522" mass="56809">MANEHESNVHEHNGRRPEEHWGARNSLKRNASLRSKKGTSDENTPLLGSGGSSGRENGSDENGSVTALEWDGLAEFQGLPWWRTPSVNWLLPAFFLLALAVGGILVPKLNLIKSLVCREYFMEQSALQPHLIFTPVLLGDDNPQCEIPDVQKLVTKFVLYMTIIPGALSAIVSPKLGALSDQYGRNKLLVITSLGGFLGEIVLILTATYPDTVKYQWILAGTVLDGICGSFTTGMALTHAYAADCTAPPKRNVAFGYFHACLFSGVAFGPFLAALMLRNGGHLITIFYVALGVHAFFMLFIALVAPESLSKKRQMLAREKHAAETFEASMAWGAFTEDASLGQTTLLWLRSANILAPLKILWPTGPGTSNTLRANLILLAAIDTIIFGVAMGALTVVVYYLGFQFHWKTEQTSEFMSLVNIVKVSALITILPTLNYLVRTRRANRQRRESGFAIPEPNSGSDNLDLYTVRFAILFEIIGFGGYALARSGSMFVAAGMFAAIGGVGSPTLQSALTKHVPHDRV</sequence>
<dbReference type="SUPFAM" id="SSF103473">
    <property type="entry name" value="MFS general substrate transporter"/>
    <property type="match status" value="1"/>
</dbReference>
<dbReference type="EMBL" id="QGMK01002905">
    <property type="protein sequence ID" value="TVY55338.1"/>
    <property type="molecule type" value="Genomic_DNA"/>
</dbReference>
<keyword evidence="3 6" id="KW-1133">Transmembrane helix</keyword>
<dbReference type="GO" id="GO:0016020">
    <property type="term" value="C:membrane"/>
    <property type="evidence" value="ECO:0007669"/>
    <property type="project" value="UniProtKB-SubCell"/>
</dbReference>
<feature type="transmembrane region" description="Helical" evidence="6">
    <location>
        <begin position="415"/>
        <end position="438"/>
    </location>
</feature>
<feature type="transmembrane region" description="Helical" evidence="6">
    <location>
        <begin position="492"/>
        <end position="513"/>
    </location>
</feature>
<organism evidence="7 8">
    <name type="scientific">Lachnellula suecica</name>
    <dbReference type="NCBI Taxonomy" id="602035"/>
    <lineage>
        <taxon>Eukaryota</taxon>
        <taxon>Fungi</taxon>
        <taxon>Dikarya</taxon>
        <taxon>Ascomycota</taxon>
        <taxon>Pezizomycotina</taxon>
        <taxon>Leotiomycetes</taxon>
        <taxon>Helotiales</taxon>
        <taxon>Lachnaceae</taxon>
        <taxon>Lachnellula</taxon>
    </lineage>
</organism>
<accession>A0A8T9BRN6</accession>
<dbReference type="AlphaFoldDB" id="A0A8T9BRN6"/>
<reference evidence="7 8" key="1">
    <citation type="submission" date="2018-05" db="EMBL/GenBank/DDBJ databases">
        <title>Genome sequencing and assembly of the regulated plant pathogen Lachnellula willkommii and related sister species for the development of diagnostic species identification markers.</title>
        <authorList>
            <person name="Giroux E."/>
            <person name="Bilodeau G."/>
        </authorList>
    </citation>
    <scope>NUCLEOTIDE SEQUENCE [LARGE SCALE GENOMIC DNA]</scope>
    <source>
        <strain evidence="7 8">CBS 268.59</strain>
    </source>
</reference>
<feature type="transmembrane region" description="Helical" evidence="6">
    <location>
        <begin position="157"/>
        <end position="176"/>
    </location>
</feature>
<dbReference type="InterPro" id="IPR011701">
    <property type="entry name" value="MFS"/>
</dbReference>
<feature type="region of interest" description="Disordered" evidence="5">
    <location>
        <begin position="1"/>
        <end position="64"/>
    </location>
</feature>
<feature type="transmembrane region" description="Helical" evidence="6">
    <location>
        <begin position="376"/>
        <end position="403"/>
    </location>
</feature>
<feature type="non-terminal residue" evidence="7">
    <location>
        <position position="522"/>
    </location>
</feature>
<feature type="transmembrane region" description="Helical" evidence="6">
    <location>
        <begin position="283"/>
        <end position="305"/>
    </location>
</feature>
<feature type="compositionally biased region" description="Basic and acidic residues" evidence="5">
    <location>
        <begin position="1"/>
        <end position="22"/>
    </location>
</feature>
<feature type="transmembrane region" description="Helical" evidence="6">
    <location>
        <begin position="467"/>
        <end position="486"/>
    </location>
</feature>